<evidence type="ECO:0000313" key="2">
    <source>
        <dbReference type="Proteomes" id="UP001459277"/>
    </source>
</evidence>
<protein>
    <recommendedName>
        <fullName evidence="3">Maturase</fullName>
    </recommendedName>
</protein>
<dbReference type="EMBL" id="JAZDWU010000001">
    <property type="protein sequence ID" value="KAL0015484.1"/>
    <property type="molecule type" value="Genomic_DNA"/>
</dbReference>
<accession>A0AAW2DZ81</accession>
<dbReference type="PANTHER" id="PTHR32108:SF9">
    <property type="entry name" value="REVERSE TRANSCRIPTASE RNASE H-LIKE DOMAIN-CONTAINING PROTEIN"/>
    <property type="match status" value="1"/>
</dbReference>
<comment type="caution">
    <text evidence="1">The sequence shown here is derived from an EMBL/GenBank/DDBJ whole genome shotgun (WGS) entry which is preliminary data.</text>
</comment>
<proteinExistence type="predicted"/>
<evidence type="ECO:0008006" key="3">
    <source>
        <dbReference type="Google" id="ProtNLM"/>
    </source>
</evidence>
<sequence>MPMAELYAYLLENELVTPLFAKSKEGIRTPTPLTSIVIEEIIESPVDSGMLTPKKGQIIPTVQHFSHLILSLLGIIESSLGFVPKGTPVVLAIQVRNKVTIEEIEEFLKTILKADYSVIQQLNKSLAQISILTLLLSSEVHCEALLKVLKETHVPTSITDSFFEGQGLRAVGRGSPALIKLSNNKGRFSLGYEPTHKELFQASRGKKRKCTAPRMSVPHIRANFLASANVIMPEPLKELEDKESDLACIIRLCPEYFCVNTIISSEDDPTSTIQPEMPGEMVGLWTIKPFFVVAPAE</sequence>
<gene>
    <name evidence="1" type="ORF">SO802_002553</name>
</gene>
<name>A0AAW2DZ81_9ROSI</name>
<keyword evidence="2" id="KW-1185">Reference proteome</keyword>
<dbReference type="Proteomes" id="UP001459277">
    <property type="component" value="Unassembled WGS sequence"/>
</dbReference>
<organism evidence="1 2">
    <name type="scientific">Lithocarpus litseifolius</name>
    <dbReference type="NCBI Taxonomy" id="425828"/>
    <lineage>
        <taxon>Eukaryota</taxon>
        <taxon>Viridiplantae</taxon>
        <taxon>Streptophyta</taxon>
        <taxon>Embryophyta</taxon>
        <taxon>Tracheophyta</taxon>
        <taxon>Spermatophyta</taxon>
        <taxon>Magnoliopsida</taxon>
        <taxon>eudicotyledons</taxon>
        <taxon>Gunneridae</taxon>
        <taxon>Pentapetalae</taxon>
        <taxon>rosids</taxon>
        <taxon>fabids</taxon>
        <taxon>Fagales</taxon>
        <taxon>Fagaceae</taxon>
        <taxon>Lithocarpus</taxon>
    </lineage>
</organism>
<reference evidence="1 2" key="1">
    <citation type="submission" date="2024-01" db="EMBL/GenBank/DDBJ databases">
        <title>A telomere-to-telomere, gap-free genome of sweet tea (Lithocarpus litseifolius).</title>
        <authorList>
            <person name="Zhou J."/>
        </authorList>
    </citation>
    <scope>NUCLEOTIDE SEQUENCE [LARGE SCALE GENOMIC DNA]</scope>
    <source>
        <strain evidence="1">Zhou-2022a</strain>
        <tissue evidence="1">Leaf</tissue>
    </source>
</reference>
<evidence type="ECO:0000313" key="1">
    <source>
        <dbReference type="EMBL" id="KAL0015484.1"/>
    </source>
</evidence>
<dbReference type="AlphaFoldDB" id="A0AAW2DZ81"/>
<dbReference type="PANTHER" id="PTHR32108">
    <property type="entry name" value="DNA-DIRECTED RNA POLYMERASE SUBUNIT ALPHA"/>
    <property type="match status" value="1"/>
</dbReference>